<evidence type="ECO:0000313" key="3">
    <source>
        <dbReference type="Proteomes" id="UP001597018"/>
    </source>
</evidence>
<dbReference type="InterPro" id="IPR035994">
    <property type="entry name" value="Nucleoside_phosphorylase_sf"/>
</dbReference>
<accession>A0ABW3FVQ9</accession>
<evidence type="ECO:0000259" key="1">
    <source>
        <dbReference type="Pfam" id="PF01048"/>
    </source>
</evidence>
<gene>
    <name evidence="2" type="ORF">ACFQ16_11655</name>
</gene>
<evidence type="ECO:0000313" key="2">
    <source>
        <dbReference type="EMBL" id="MFD0920397.1"/>
    </source>
</evidence>
<organism evidence="2 3">
    <name type="scientific">Saccharopolyspora rosea</name>
    <dbReference type="NCBI Taxonomy" id="524884"/>
    <lineage>
        <taxon>Bacteria</taxon>
        <taxon>Bacillati</taxon>
        <taxon>Actinomycetota</taxon>
        <taxon>Actinomycetes</taxon>
        <taxon>Pseudonocardiales</taxon>
        <taxon>Pseudonocardiaceae</taxon>
        <taxon>Saccharopolyspora</taxon>
    </lineage>
</organism>
<dbReference type="RefSeq" id="WP_263247686.1">
    <property type="nucleotide sequence ID" value="NZ_BAABLT010000017.1"/>
</dbReference>
<proteinExistence type="predicted"/>
<dbReference type="Gene3D" id="3.40.50.1580">
    <property type="entry name" value="Nucleoside phosphorylase domain"/>
    <property type="match status" value="1"/>
</dbReference>
<dbReference type="EMBL" id="JBHTIW010000006">
    <property type="protein sequence ID" value="MFD0920397.1"/>
    <property type="molecule type" value="Genomic_DNA"/>
</dbReference>
<name>A0ABW3FVQ9_9PSEU</name>
<dbReference type="PANTHER" id="PTHR46832">
    <property type="entry name" value="5'-METHYLTHIOADENOSINE/S-ADENOSYLHOMOCYSTEINE NUCLEOSIDASE"/>
    <property type="match status" value="1"/>
</dbReference>
<keyword evidence="3" id="KW-1185">Reference proteome</keyword>
<dbReference type="SUPFAM" id="SSF53167">
    <property type="entry name" value="Purine and uridine phosphorylases"/>
    <property type="match status" value="1"/>
</dbReference>
<reference evidence="3" key="1">
    <citation type="journal article" date="2019" name="Int. J. Syst. Evol. Microbiol.">
        <title>The Global Catalogue of Microorganisms (GCM) 10K type strain sequencing project: providing services to taxonomists for standard genome sequencing and annotation.</title>
        <authorList>
            <consortium name="The Broad Institute Genomics Platform"/>
            <consortium name="The Broad Institute Genome Sequencing Center for Infectious Disease"/>
            <person name="Wu L."/>
            <person name="Ma J."/>
        </authorList>
    </citation>
    <scope>NUCLEOTIDE SEQUENCE [LARGE SCALE GENOMIC DNA]</scope>
    <source>
        <strain evidence="3">CCUG 56401</strain>
    </source>
</reference>
<dbReference type="Pfam" id="PF01048">
    <property type="entry name" value="PNP_UDP_1"/>
    <property type="match status" value="1"/>
</dbReference>
<comment type="caution">
    <text evidence="2">The sequence shown here is derived from an EMBL/GenBank/DDBJ whole genome shotgun (WGS) entry which is preliminary data.</text>
</comment>
<feature type="domain" description="Nucleoside phosphorylase" evidence="1">
    <location>
        <begin position="23"/>
        <end position="156"/>
    </location>
</feature>
<sequence>MASKLLICAPLRVEASALRGALRRPAVHHTGLGPRRSERAAAQLAEQPFDAMVVAGLAGGVGTAVRSGDVVVADEVRGPGGTLPCPAGPGVADALRRLGFPVHCGPIVTADHVVRGAQRAEFASTGALAVDMESAVLGAAAGDRPLVVVRVVLDTAWQPLLRPGTPRRTVNALARLHGLAREIVRATEAHVESCSLEEEVS</sequence>
<dbReference type="PANTHER" id="PTHR46832:SF1">
    <property type="entry name" value="5'-METHYLTHIOADENOSINE_S-ADENOSYLHOMOCYSTEINE NUCLEOSIDASE"/>
    <property type="match status" value="1"/>
</dbReference>
<dbReference type="InterPro" id="IPR000845">
    <property type="entry name" value="Nucleoside_phosphorylase_d"/>
</dbReference>
<protein>
    <recommendedName>
        <fullName evidence="1">Nucleoside phosphorylase domain-containing protein</fullName>
    </recommendedName>
</protein>
<dbReference type="Proteomes" id="UP001597018">
    <property type="component" value="Unassembled WGS sequence"/>
</dbReference>